<dbReference type="PANTHER" id="PTHR30121:SF6">
    <property type="entry name" value="SLR6007 PROTEIN"/>
    <property type="match status" value="1"/>
</dbReference>
<sequence>MHNWQDFRFLELAQVPKAEDEGDPDRRRQEQDRAGMLAASLIGSHAGLLATGRSGPMLLAAWIRAPWDRRLHVLLGGRPFFPPAGEPTDSTGMDGLRPVLYPPGALGHDVAAHHVAKLLDQFPHWVKCAGRADVLWLPNPAKPQPNPGRRASFYRYAAHLEVPYAWLLIAEPLRPQDLKPELDRLVNEILPLSRAEVGEANRIALERKQARYRELSRAQAGSAWRVRVLAGGGSPGDAAATAAILCAASDLDGLPYTLAPSGAPTSLATALTAEAHDGYDSHAPFVAGTELLAALTRPPEHELPGLRVAEPHRFDVTPETTAAAGLNLGSVLDQGYVEAGELVLGRSTLNRHTFVCGATGAGKSHTIRHLLVEATRTGLSWLAVEPAKAEYAQLATPVAALGSGVVVIRPGDPDQPPAGLNPLEPAPGFALQTHADLLRALFLAAFEAQEPFPQILSAALTRCYEELGWDLSIGQPIRPGHRPRYPTLADLQRVASIVVDEIGYGQEIADNVHGFISVRLGSLRLGTTGRFFEGGHPIDFGELRRRNVVLEIEDVGDDADKAFLMGAVLMRLSEQLRVAARKAGPAAASEQGLEHLTVIEEAHRLLRRSEPGSNGPAAQAVEMFASLLAEVRAYGEGLIVAEQIPAKLTPDVIKNTAAKIVHRLPAQDDRESVGATMNVDKFQSRYLVTLKPGEGAVFTDGMDHPVLVRVPRGPSLPTGSDVAGAGPAPIAALIGRRSPTCGTDCAANACTLRQIRTAQHLLTAQPWLMVWAELTVLAHLAGYDTPAVTADHLRALSAIAVPARVLDCAISHAIDGAVAVRSALLQADVSPLDLATHCCAVLRTALTGAAPAEVCASDDLGYLAETYRWEKVRDALLASDPDGGPHPDTAGWERQYGRPLPGETIDQQLALVERWRNVDLDDPQARDAVAFGTRRPSALEAAIGVPAGDDRFGAHLADALAPFPAGGWARIHLLPADVLLKEDEGVA</sequence>
<evidence type="ECO:0000313" key="2">
    <source>
        <dbReference type="Proteomes" id="UP000642748"/>
    </source>
</evidence>
<evidence type="ECO:0000313" key="1">
    <source>
        <dbReference type="EMBL" id="GIH21160.1"/>
    </source>
</evidence>
<dbReference type="SUPFAM" id="SSF52540">
    <property type="entry name" value="P-loop containing nucleoside triphosphate hydrolases"/>
    <property type="match status" value="1"/>
</dbReference>
<name>A0A8J3VWB7_9ACTN</name>
<proteinExistence type="predicted"/>
<accession>A0A8J3VWB7</accession>
<dbReference type="AlphaFoldDB" id="A0A8J3VWB7"/>
<dbReference type="Gene3D" id="3.40.50.300">
    <property type="entry name" value="P-loop containing nucleotide triphosphate hydrolases"/>
    <property type="match status" value="2"/>
</dbReference>
<dbReference type="PANTHER" id="PTHR30121">
    <property type="entry name" value="UNCHARACTERIZED PROTEIN YJGR-RELATED"/>
    <property type="match status" value="1"/>
</dbReference>
<protein>
    <recommendedName>
        <fullName evidence="3">DNA helicase HerA, contains HAS-barrel and ATPase domains</fullName>
    </recommendedName>
</protein>
<gene>
    <name evidence="1" type="ORF">Raf01_93320</name>
</gene>
<dbReference type="InterPro" id="IPR051162">
    <property type="entry name" value="T4SS_component"/>
</dbReference>
<keyword evidence="2" id="KW-1185">Reference proteome</keyword>
<dbReference type="EMBL" id="BONZ01000118">
    <property type="protein sequence ID" value="GIH21160.1"/>
    <property type="molecule type" value="Genomic_DNA"/>
</dbReference>
<dbReference type="InterPro" id="IPR027417">
    <property type="entry name" value="P-loop_NTPase"/>
</dbReference>
<dbReference type="Proteomes" id="UP000642748">
    <property type="component" value="Unassembled WGS sequence"/>
</dbReference>
<organism evidence="1 2">
    <name type="scientific">Rugosimonospora africana</name>
    <dbReference type="NCBI Taxonomy" id="556532"/>
    <lineage>
        <taxon>Bacteria</taxon>
        <taxon>Bacillati</taxon>
        <taxon>Actinomycetota</taxon>
        <taxon>Actinomycetes</taxon>
        <taxon>Micromonosporales</taxon>
        <taxon>Micromonosporaceae</taxon>
        <taxon>Rugosimonospora</taxon>
    </lineage>
</organism>
<dbReference type="RefSeq" id="WP_203924561.1">
    <property type="nucleotide sequence ID" value="NZ_BONZ01000118.1"/>
</dbReference>
<reference evidence="1" key="1">
    <citation type="submission" date="2021-01" db="EMBL/GenBank/DDBJ databases">
        <title>Whole genome shotgun sequence of Rugosimonospora africana NBRC 104875.</title>
        <authorList>
            <person name="Komaki H."/>
            <person name="Tamura T."/>
        </authorList>
    </citation>
    <scope>NUCLEOTIDE SEQUENCE</scope>
    <source>
        <strain evidence="1">NBRC 104875</strain>
    </source>
</reference>
<comment type="caution">
    <text evidence="1">The sequence shown here is derived from an EMBL/GenBank/DDBJ whole genome shotgun (WGS) entry which is preliminary data.</text>
</comment>
<evidence type="ECO:0008006" key="3">
    <source>
        <dbReference type="Google" id="ProtNLM"/>
    </source>
</evidence>